<evidence type="ECO:0000256" key="8">
    <source>
        <dbReference type="ARBA" id="ARBA00023163"/>
    </source>
</evidence>
<dbReference type="SUPFAM" id="SSF46785">
    <property type="entry name" value="Winged helix' DNA-binding domain"/>
    <property type="match status" value="1"/>
</dbReference>
<keyword evidence="12" id="KW-1185">Reference proteome</keyword>
<evidence type="ECO:0000256" key="4">
    <source>
        <dbReference type="ARBA" id="ARBA00022491"/>
    </source>
</evidence>
<dbReference type="Gene3D" id="3.30.1490.190">
    <property type="match status" value="1"/>
</dbReference>
<accession>A0A0A5HL87</accession>
<dbReference type="AlphaFoldDB" id="A0A0A5HL87"/>
<dbReference type="InterPro" id="IPR036390">
    <property type="entry name" value="WH_DNA-bd_sf"/>
</dbReference>
<keyword evidence="6" id="KW-0805">Transcription regulation</keyword>
<keyword evidence="8" id="KW-0804">Transcription</keyword>
<feature type="binding site" evidence="9">
    <location>
        <position position="94"/>
    </location>
    <ligand>
        <name>Zn(2+)</name>
        <dbReference type="ChEBI" id="CHEBI:29105"/>
    </ligand>
</feature>
<dbReference type="Gene3D" id="1.10.10.10">
    <property type="entry name" value="Winged helix-like DNA-binding domain superfamily/Winged helix DNA-binding domain"/>
    <property type="match status" value="1"/>
</dbReference>
<evidence type="ECO:0000256" key="3">
    <source>
        <dbReference type="ARBA" id="ARBA00022490"/>
    </source>
</evidence>
<sequence>MNVDRALQQLKEQGHKYTDKREDMLRYFDQENSYRTARDLLENMRENYTNISFDTIYRNLHLFVELNILEVTELEGEKHFRIKCDSHHHHHFICLDCGQTKEIHTCPMSSVKQELQDFAIEDHKFEIYGKCPTCQTA</sequence>
<dbReference type="Proteomes" id="UP000030403">
    <property type="component" value="Unassembled WGS sequence"/>
</dbReference>
<feature type="binding site" evidence="10">
    <location>
        <position position="88"/>
    </location>
    <ligand>
        <name>Fe cation</name>
        <dbReference type="ChEBI" id="CHEBI:24875"/>
    </ligand>
</feature>
<evidence type="ECO:0000256" key="9">
    <source>
        <dbReference type="PIRSR" id="PIRSR602481-1"/>
    </source>
</evidence>
<evidence type="ECO:0000256" key="1">
    <source>
        <dbReference type="ARBA" id="ARBA00004496"/>
    </source>
</evidence>
<dbReference type="GO" id="GO:1900376">
    <property type="term" value="P:regulation of secondary metabolite biosynthetic process"/>
    <property type="evidence" value="ECO:0007669"/>
    <property type="project" value="TreeGrafter"/>
</dbReference>
<feature type="binding site" evidence="9">
    <location>
        <position position="134"/>
    </location>
    <ligand>
        <name>Zn(2+)</name>
        <dbReference type="ChEBI" id="CHEBI:29105"/>
    </ligand>
</feature>
<dbReference type="InterPro" id="IPR036388">
    <property type="entry name" value="WH-like_DNA-bd_sf"/>
</dbReference>
<comment type="caution">
    <text evidence="11">The sequence shown here is derived from an EMBL/GenBank/DDBJ whole genome shotgun (WGS) entry which is preliminary data.</text>
</comment>
<organism evidence="11 12">
    <name type="scientific">Pontibacillus marinus BH030004 = DSM 16465</name>
    <dbReference type="NCBI Taxonomy" id="1385511"/>
    <lineage>
        <taxon>Bacteria</taxon>
        <taxon>Bacillati</taxon>
        <taxon>Bacillota</taxon>
        <taxon>Bacilli</taxon>
        <taxon>Bacillales</taxon>
        <taxon>Bacillaceae</taxon>
        <taxon>Pontibacillus</taxon>
    </lineage>
</organism>
<dbReference type="PANTHER" id="PTHR33202:SF1">
    <property type="entry name" value="FERRIC UPTAKE REGULATION PROTEIN"/>
    <property type="match status" value="1"/>
</dbReference>
<dbReference type="CDD" id="cd07153">
    <property type="entry name" value="Fur_like"/>
    <property type="match status" value="1"/>
</dbReference>
<feature type="binding site" evidence="9">
    <location>
        <position position="131"/>
    </location>
    <ligand>
        <name>Zn(2+)</name>
        <dbReference type="ChEBI" id="CHEBI:29105"/>
    </ligand>
</feature>
<comment type="similarity">
    <text evidence="2">Belongs to the Fur family.</text>
</comment>
<dbReference type="GO" id="GO:0045892">
    <property type="term" value="P:negative regulation of DNA-templated transcription"/>
    <property type="evidence" value="ECO:0007669"/>
    <property type="project" value="TreeGrafter"/>
</dbReference>
<dbReference type="EMBL" id="AVPF01000057">
    <property type="protein sequence ID" value="KGX84387.1"/>
    <property type="molecule type" value="Genomic_DNA"/>
</dbReference>
<comment type="cofactor">
    <cofactor evidence="10">
        <name>Mn(2+)</name>
        <dbReference type="ChEBI" id="CHEBI:29035"/>
    </cofactor>
    <cofactor evidence="10">
        <name>Fe(2+)</name>
        <dbReference type="ChEBI" id="CHEBI:29033"/>
    </cofactor>
    <text evidence="10">Binds 1 Mn(2+) or Fe(2+) ion per subunit.</text>
</comment>
<dbReference type="PANTHER" id="PTHR33202">
    <property type="entry name" value="ZINC UPTAKE REGULATION PROTEIN"/>
    <property type="match status" value="1"/>
</dbReference>
<dbReference type="RefSeq" id="WP_027445985.1">
    <property type="nucleotide sequence ID" value="NZ_AULJ01000019.1"/>
</dbReference>
<evidence type="ECO:0000256" key="6">
    <source>
        <dbReference type="ARBA" id="ARBA00023015"/>
    </source>
</evidence>
<dbReference type="STRING" id="1385511.GCA_000425225_01967"/>
<feature type="binding site" evidence="9">
    <location>
        <position position="97"/>
    </location>
    <ligand>
        <name>Zn(2+)</name>
        <dbReference type="ChEBI" id="CHEBI:29105"/>
    </ligand>
</feature>
<evidence type="ECO:0000313" key="11">
    <source>
        <dbReference type="EMBL" id="KGX84387.1"/>
    </source>
</evidence>
<keyword evidence="10" id="KW-0408">Iron</keyword>
<evidence type="ECO:0000256" key="5">
    <source>
        <dbReference type="ARBA" id="ARBA00022833"/>
    </source>
</evidence>
<evidence type="ECO:0000256" key="7">
    <source>
        <dbReference type="ARBA" id="ARBA00023125"/>
    </source>
</evidence>
<feature type="binding site" evidence="10">
    <location>
        <position position="123"/>
    </location>
    <ligand>
        <name>Fe cation</name>
        <dbReference type="ChEBI" id="CHEBI:24875"/>
    </ligand>
</feature>
<dbReference type="InterPro" id="IPR002481">
    <property type="entry name" value="FUR"/>
</dbReference>
<dbReference type="GO" id="GO:0000976">
    <property type="term" value="F:transcription cis-regulatory region binding"/>
    <property type="evidence" value="ECO:0007669"/>
    <property type="project" value="TreeGrafter"/>
</dbReference>
<gene>
    <name evidence="11" type="ORF">N783_17555</name>
</gene>
<proteinExistence type="inferred from homology"/>
<comment type="subcellular location">
    <subcellularLocation>
        <location evidence="1">Cytoplasm</location>
    </subcellularLocation>
</comment>
<dbReference type="InterPro" id="IPR043135">
    <property type="entry name" value="Fur_C"/>
</dbReference>
<keyword evidence="9" id="KW-0479">Metal-binding</keyword>
<reference evidence="11 12" key="1">
    <citation type="submission" date="2013-08" db="EMBL/GenBank/DDBJ databases">
        <authorList>
            <person name="Huang J."/>
            <person name="Wang G."/>
        </authorList>
    </citation>
    <scope>NUCLEOTIDE SEQUENCE [LARGE SCALE GENOMIC DNA]</scope>
    <source>
        <strain evidence="11 12">BH030004</strain>
    </source>
</reference>
<evidence type="ECO:0000256" key="2">
    <source>
        <dbReference type="ARBA" id="ARBA00007957"/>
    </source>
</evidence>
<keyword evidence="5 9" id="KW-0862">Zinc</keyword>
<comment type="cofactor">
    <cofactor evidence="9">
        <name>Zn(2+)</name>
        <dbReference type="ChEBI" id="CHEBI:29105"/>
    </cofactor>
    <text evidence="9">Binds 1 zinc ion per subunit.</text>
</comment>
<dbReference type="Pfam" id="PF01475">
    <property type="entry name" value="FUR"/>
    <property type="match status" value="1"/>
</dbReference>
<name>A0A0A5HL87_9BACI</name>
<protein>
    <submittedName>
        <fullName evidence="11">Fur family transcriptional regulator</fullName>
    </submittedName>
</protein>
<dbReference type="GO" id="GO:0003700">
    <property type="term" value="F:DNA-binding transcription factor activity"/>
    <property type="evidence" value="ECO:0007669"/>
    <property type="project" value="InterPro"/>
</dbReference>
<evidence type="ECO:0000313" key="12">
    <source>
        <dbReference type="Proteomes" id="UP000030403"/>
    </source>
</evidence>
<dbReference type="GO" id="GO:0005737">
    <property type="term" value="C:cytoplasm"/>
    <property type="evidence" value="ECO:0007669"/>
    <property type="project" value="UniProtKB-SubCell"/>
</dbReference>
<dbReference type="eggNOG" id="COG0735">
    <property type="taxonomic scope" value="Bacteria"/>
</dbReference>
<keyword evidence="7" id="KW-0238">DNA-binding</keyword>
<keyword evidence="4" id="KW-0678">Repressor</keyword>
<dbReference type="OrthoDB" id="8659436at2"/>
<dbReference type="GO" id="GO:0008270">
    <property type="term" value="F:zinc ion binding"/>
    <property type="evidence" value="ECO:0007669"/>
    <property type="project" value="TreeGrafter"/>
</dbReference>
<keyword evidence="3" id="KW-0963">Cytoplasm</keyword>
<evidence type="ECO:0000256" key="10">
    <source>
        <dbReference type="PIRSR" id="PIRSR602481-2"/>
    </source>
</evidence>